<feature type="transmembrane region" description="Helical" evidence="8">
    <location>
        <begin position="303"/>
        <end position="321"/>
    </location>
</feature>
<feature type="transmembrane region" description="Helical" evidence="8">
    <location>
        <begin position="72"/>
        <end position="91"/>
    </location>
</feature>
<dbReference type="SUPFAM" id="SSF52266">
    <property type="entry name" value="SGNH hydrolase"/>
    <property type="match status" value="1"/>
</dbReference>
<evidence type="ECO:0000256" key="8">
    <source>
        <dbReference type="SAM" id="Phobius"/>
    </source>
</evidence>
<dbReference type="InterPro" id="IPR050879">
    <property type="entry name" value="Acyltransferase_3"/>
</dbReference>
<evidence type="ECO:0000259" key="9">
    <source>
        <dbReference type="Pfam" id="PF01757"/>
    </source>
</evidence>
<dbReference type="EMBL" id="BAABKE010000001">
    <property type="protein sequence ID" value="GAA5093826.1"/>
    <property type="molecule type" value="Genomic_DNA"/>
</dbReference>
<feature type="transmembrane region" description="Helical" evidence="8">
    <location>
        <begin position="141"/>
        <end position="159"/>
    </location>
</feature>
<feature type="transmembrane region" description="Helical" evidence="8">
    <location>
        <begin position="7"/>
        <end position="24"/>
    </location>
</feature>
<comment type="subcellular location">
    <subcellularLocation>
        <location evidence="1">Cell membrane</location>
        <topology evidence="1">Multi-pass membrane protein</topology>
    </subcellularLocation>
</comment>
<evidence type="ECO:0000259" key="10">
    <source>
        <dbReference type="Pfam" id="PF19040"/>
    </source>
</evidence>
<dbReference type="InterPro" id="IPR002656">
    <property type="entry name" value="Acyl_transf_3_dom"/>
</dbReference>
<feature type="transmembrane region" description="Helical" evidence="8">
    <location>
        <begin position="328"/>
        <end position="346"/>
    </location>
</feature>
<evidence type="ECO:0000256" key="7">
    <source>
        <dbReference type="ARBA" id="ARBA00023315"/>
    </source>
</evidence>
<evidence type="ECO:0000256" key="2">
    <source>
        <dbReference type="ARBA" id="ARBA00022475"/>
    </source>
</evidence>
<dbReference type="InterPro" id="IPR036514">
    <property type="entry name" value="SGNH_hydro_sf"/>
</dbReference>
<keyword evidence="3" id="KW-0808">Transferase</keyword>
<keyword evidence="2" id="KW-1003">Cell membrane</keyword>
<dbReference type="Proteomes" id="UP001500631">
    <property type="component" value="Unassembled WGS sequence"/>
</dbReference>
<feature type="transmembrane region" description="Helical" evidence="8">
    <location>
        <begin position="197"/>
        <end position="213"/>
    </location>
</feature>
<comment type="caution">
    <text evidence="11">The sequence shown here is derived from an EMBL/GenBank/DDBJ whole genome shotgun (WGS) entry which is preliminary data.</text>
</comment>
<dbReference type="PANTHER" id="PTHR23028:SF53">
    <property type="entry name" value="ACYL_TRANSF_3 DOMAIN-CONTAINING PROTEIN"/>
    <property type="match status" value="1"/>
</dbReference>
<evidence type="ECO:0000256" key="6">
    <source>
        <dbReference type="ARBA" id="ARBA00023136"/>
    </source>
</evidence>
<evidence type="ECO:0000256" key="1">
    <source>
        <dbReference type="ARBA" id="ARBA00004651"/>
    </source>
</evidence>
<dbReference type="RefSeq" id="WP_345666762.1">
    <property type="nucleotide sequence ID" value="NZ_BAABKE010000001.1"/>
</dbReference>
<feature type="transmembrane region" description="Helical" evidence="8">
    <location>
        <begin position="30"/>
        <end position="51"/>
    </location>
</feature>
<evidence type="ECO:0008006" key="13">
    <source>
        <dbReference type="Google" id="ProtNLM"/>
    </source>
</evidence>
<dbReference type="PANTHER" id="PTHR23028">
    <property type="entry name" value="ACETYLTRANSFERASE"/>
    <property type="match status" value="1"/>
</dbReference>
<dbReference type="Gene3D" id="3.40.50.1110">
    <property type="entry name" value="SGNH hydrolase"/>
    <property type="match status" value="1"/>
</dbReference>
<keyword evidence="7" id="KW-0012">Acyltransferase</keyword>
<gene>
    <name evidence="11" type="ORF">GCM10023338_01330</name>
</gene>
<sequence>MQFRTDINGLRAYAVIAIMIFHFNKQWLPGAVAAVDVFFVISGYLMTAIIFRGLNNNSFSLRKYFSARIRRIIPALLVLTIILVILGYFFLGPISYRSLTKESIRSLLFISNFLYWRETGYFDPGAMSKFLLHTWTLSVEWQFYIFYPLLLVFLAKICSISTIKKIIITLAITFFLLTIYISNISPMTAYYLLPGRVWDMLIGGLAFLFPLTITKRSHKYLLEGIGLILIVGSFFIFSEHTVWPGYSVFIPTIGVFLLIQSNSCSFFTNNIVFQKIGLWSFSMYLYHWPILVINHRYNLDMSFGFFIGLTFLFAVPSYYLIEVRKWNAKYILIAVFIALLPMYGIYKTKGASFRVMDKYALTADEFHDQYYGGGNFTMYEPSYTNSDSSTGFDYIIVGDSYARQYVKYLINNKIRARTWFADACLFMPEYKVYLQQQNSELVKCTQFVEKYDAQLPKEGNNKPLIWAQSWDYNSITAKDNSFKILTVKIDAQKYYDAIIKGINNMILKNKNRTIYLVGVYTRPTYNIYECLSANKLAGFTEPCAEFAPKESNPINDHIQKIAKQYNNVYFIDPNKGFCDERGCRMLIDEEPIFSDEGHLSTYGADIIGKYIFDEIKKYEDSSLQHTDQ</sequence>
<reference evidence="12" key="1">
    <citation type="journal article" date="2019" name="Int. J. Syst. Evol. Microbiol.">
        <title>The Global Catalogue of Microorganisms (GCM) 10K type strain sequencing project: providing services to taxonomists for standard genome sequencing and annotation.</title>
        <authorList>
            <consortium name="The Broad Institute Genomics Platform"/>
            <consortium name="The Broad Institute Genome Sequencing Center for Infectious Disease"/>
            <person name="Wu L."/>
            <person name="Ma J."/>
        </authorList>
    </citation>
    <scope>NUCLEOTIDE SEQUENCE [LARGE SCALE GENOMIC DNA]</scope>
    <source>
        <strain evidence="12">JCM 18424</strain>
    </source>
</reference>
<evidence type="ECO:0000313" key="12">
    <source>
        <dbReference type="Proteomes" id="UP001500631"/>
    </source>
</evidence>
<evidence type="ECO:0000256" key="4">
    <source>
        <dbReference type="ARBA" id="ARBA00022692"/>
    </source>
</evidence>
<feature type="transmembrane region" description="Helical" evidence="8">
    <location>
        <begin position="220"/>
        <end position="237"/>
    </location>
</feature>
<feature type="domain" description="SGNH" evidence="10">
    <location>
        <begin position="391"/>
        <end position="609"/>
    </location>
</feature>
<keyword evidence="5 8" id="KW-1133">Transmembrane helix</keyword>
<evidence type="ECO:0000256" key="5">
    <source>
        <dbReference type="ARBA" id="ARBA00022989"/>
    </source>
</evidence>
<keyword evidence="4 8" id="KW-0812">Transmembrane</keyword>
<organism evidence="11 12">
    <name type="scientific">Wohlfahrtiimonas larvae</name>
    <dbReference type="NCBI Taxonomy" id="1157986"/>
    <lineage>
        <taxon>Bacteria</taxon>
        <taxon>Pseudomonadati</taxon>
        <taxon>Pseudomonadota</taxon>
        <taxon>Gammaproteobacteria</taxon>
        <taxon>Cardiobacteriales</taxon>
        <taxon>Ignatzschineriaceae</taxon>
        <taxon>Wohlfahrtiimonas</taxon>
    </lineage>
</organism>
<feature type="domain" description="Acyltransferase 3" evidence="9">
    <location>
        <begin position="6"/>
        <end position="318"/>
    </location>
</feature>
<feature type="transmembrane region" description="Helical" evidence="8">
    <location>
        <begin position="166"/>
        <end position="185"/>
    </location>
</feature>
<dbReference type="Pfam" id="PF19040">
    <property type="entry name" value="SGNH"/>
    <property type="match status" value="1"/>
</dbReference>
<evidence type="ECO:0000313" key="11">
    <source>
        <dbReference type="EMBL" id="GAA5093826.1"/>
    </source>
</evidence>
<accession>A0ABP9MFS3</accession>
<name>A0ABP9MFS3_9GAMM</name>
<keyword evidence="6 8" id="KW-0472">Membrane</keyword>
<feature type="transmembrane region" description="Helical" evidence="8">
    <location>
        <begin position="243"/>
        <end position="259"/>
    </location>
</feature>
<dbReference type="InterPro" id="IPR043968">
    <property type="entry name" value="SGNH"/>
</dbReference>
<proteinExistence type="predicted"/>
<feature type="transmembrane region" description="Helical" evidence="8">
    <location>
        <begin position="271"/>
        <end position="291"/>
    </location>
</feature>
<keyword evidence="12" id="KW-1185">Reference proteome</keyword>
<evidence type="ECO:0000256" key="3">
    <source>
        <dbReference type="ARBA" id="ARBA00022679"/>
    </source>
</evidence>
<protein>
    <recommendedName>
        <fullName evidence="13">Acyltransferase</fullName>
    </recommendedName>
</protein>
<dbReference type="Pfam" id="PF01757">
    <property type="entry name" value="Acyl_transf_3"/>
    <property type="match status" value="1"/>
</dbReference>